<comment type="caution">
    <text evidence="1">The sequence shown here is derived from an EMBL/GenBank/DDBJ whole genome shotgun (WGS) entry which is preliminary data.</text>
</comment>
<dbReference type="EMBL" id="JAGIZQ010000002">
    <property type="protein sequence ID" value="KAH6641597.1"/>
    <property type="molecule type" value="Genomic_DNA"/>
</dbReference>
<sequence>MTRFLGLSVNRLKSYIKPSFLHAVMGSQQPDRFDVRKVAIIGAGPCGLAAAKYLLAQKTFHKIDIFEQQAEVGGVWNYSPKPSETVHVPQTSPYCPPDPPLPREGEEAPVFPSPMYEVLHTNIPRDLMEYSDLPMKEDTLIFPSRQDIQEYVVEYANEIRHLIQFSTQVKDVRLRVVDGKDQWDVDTACLLTGKATSATYDAVVVVSGHYTAVYIPDTKGAREFHKAHPGLISHSKHYRTAEQFTGKKVVVVGNAASGLDIAAQINHVCKKPLLLSVRSPTSQANLDYCGAEEVPVIEEFLPEGRGVRFQDGRIEKDIDAIIYATGYLFSFPFLRSLEPPVVTQGNRVHNTYQHLFHIDHPTLVFTRLPIKVIPFALSESQAAVFSRTWANLLPLPSVKEMRQWEVEEAERRGPKYHVWPEGADGEYINQTHDRIKRSGTPGKESPHWSPELLWQRQIYAKAKLQFEVQGRKARSLEELGFGYSPDQDGS</sequence>
<evidence type="ECO:0000313" key="2">
    <source>
        <dbReference type="Proteomes" id="UP000724584"/>
    </source>
</evidence>
<organism evidence="1 2">
    <name type="scientific">Chaetomium tenue</name>
    <dbReference type="NCBI Taxonomy" id="1854479"/>
    <lineage>
        <taxon>Eukaryota</taxon>
        <taxon>Fungi</taxon>
        <taxon>Dikarya</taxon>
        <taxon>Ascomycota</taxon>
        <taxon>Pezizomycotina</taxon>
        <taxon>Sordariomycetes</taxon>
        <taxon>Sordariomycetidae</taxon>
        <taxon>Sordariales</taxon>
        <taxon>Chaetomiaceae</taxon>
        <taxon>Chaetomium</taxon>
    </lineage>
</organism>
<dbReference type="Proteomes" id="UP000724584">
    <property type="component" value="Unassembled WGS sequence"/>
</dbReference>
<reference evidence="1 2" key="1">
    <citation type="journal article" date="2021" name="Nat. Commun.">
        <title>Genetic determinants of endophytism in the Arabidopsis root mycobiome.</title>
        <authorList>
            <person name="Mesny F."/>
            <person name="Miyauchi S."/>
            <person name="Thiergart T."/>
            <person name="Pickel B."/>
            <person name="Atanasova L."/>
            <person name="Karlsson M."/>
            <person name="Huettel B."/>
            <person name="Barry K.W."/>
            <person name="Haridas S."/>
            <person name="Chen C."/>
            <person name="Bauer D."/>
            <person name="Andreopoulos W."/>
            <person name="Pangilinan J."/>
            <person name="LaButti K."/>
            <person name="Riley R."/>
            <person name="Lipzen A."/>
            <person name="Clum A."/>
            <person name="Drula E."/>
            <person name="Henrissat B."/>
            <person name="Kohler A."/>
            <person name="Grigoriev I.V."/>
            <person name="Martin F.M."/>
            <person name="Hacquard S."/>
        </authorList>
    </citation>
    <scope>NUCLEOTIDE SEQUENCE [LARGE SCALE GENOMIC DNA]</scope>
    <source>
        <strain evidence="1 2">MPI-SDFR-AT-0079</strain>
    </source>
</reference>
<proteinExistence type="predicted"/>
<evidence type="ECO:0000313" key="1">
    <source>
        <dbReference type="EMBL" id="KAH6641597.1"/>
    </source>
</evidence>
<keyword evidence="2" id="KW-1185">Reference proteome</keyword>
<accession>A0ACB7PI19</accession>
<name>A0ACB7PI19_9PEZI</name>
<gene>
    <name evidence="1" type="ORF">F5144DRAFT_564122</name>
</gene>
<protein>
    <submittedName>
        <fullName evidence="1">Uncharacterized protein</fullName>
    </submittedName>
</protein>